<dbReference type="GO" id="GO:1990756">
    <property type="term" value="F:ubiquitin-like ligase-substrate adaptor activity"/>
    <property type="evidence" value="ECO:0007669"/>
    <property type="project" value="TreeGrafter"/>
</dbReference>
<dbReference type="Pfam" id="PF13415">
    <property type="entry name" value="Beta-prop_FBX42"/>
    <property type="match status" value="1"/>
</dbReference>
<sequence>MKRHFNRCSEFSWYLIDDSDRLPLKERCSHSSCYYEPEQAMYLFGGCTAAHAAFNDLCKLNLANREWERVIPSSTLPSSRALASFVVYKNNLILYGGFSKSSMNPIHQTTTFFGDVYFYNIDVMKWEQFFTDNAGPLLAGHSVSIVGDYMLVFGGSTGNSCNNTVFILDLKRRTWIVPTINGTSPSPRYGQSLIKLDENNFVVIGGCAGPGMVLNDVCLLTMDFTNFTGQWTLLKIENPELTPTNIWCHSACKVGQNAVLFGKPIHQGLIRRHRSRSTNSSPKRRISSPDSPQDRQAVAAFVNSRLQNCKAESSSELDGESENSTLRRKPFLSSKSLDEQEPKSSIPISQSKPSLLTSTRGSELHRTCSIPAIIVGEIPKLIVTSTENIAPIEKRDEPKNKAACHSDSFEDDVPDSATSSGYSSSDIASAHDSAEHVGTSASPIGNIARQYYLSVLTEERQKLKGLERLGDIALVHKKLEDLLRDRLPFVPEKERALILEEFFSTWDSCTMNKKKPARDTGQLKRERPRLSTPSIERPKFDDGIGRNLRNALCVYVLRLSNAIRHKTVRWEQLPMDDDSPDDTILYSIVAGRGEIIMVGGIRKDADGGDNEVLNVSWHHSKTISNETYIYDKVVRD</sequence>
<feature type="compositionally biased region" description="Basic residues" evidence="1">
    <location>
        <begin position="271"/>
        <end position="286"/>
    </location>
</feature>
<feature type="compositionally biased region" description="Basic and acidic residues" evidence="1">
    <location>
        <begin position="517"/>
        <end position="529"/>
    </location>
</feature>
<dbReference type="PANTHER" id="PTHR46432:SF1">
    <property type="entry name" value="F-BOX ONLY PROTEIN 42"/>
    <property type="match status" value="1"/>
</dbReference>
<feature type="region of interest" description="Disordered" evidence="1">
    <location>
        <begin position="310"/>
        <end position="362"/>
    </location>
</feature>
<reference evidence="3" key="1">
    <citation type="submission" date="2022-11" db="UniProtKB">
        <authorList>
            <consortium name="WormBaseParasite"/>
        </authorList>
    </citation>
    <scope>IDENTIFICATION</scope>
</reference>
<dbReference type="GO" id="GO:0019005">
    <property type="term" value="C:SCF ubiquitin ligase complex"/>
    <property type="evidence" value="ECO:0007669"/>
    <property type="project" value="TreeGrafter"/>
</dbReference>
<dbReference type="InterPro" id="IPR052821">
    <property type="entry name" value="F-box_only_SRC"/>
</dbReference>
<feature type="region of interest" description="Disordered" evidence="1">
    <location>
        <begin position="271"/>
        <end position="294"/>
    </location>
</feature>
<dbReference type="AlphaFoldDB" id="A0A914EE52"/>
<accession>A0A914EE52</accession>
<keyword evidence="2" id="KW-1185">Reference proteome</keyword>
<protein>
    <submittedName>
        <fullName evidence="3">Uncharacterized protein</fullName>
    </submittedName>
</protein>
<evidence type="ECO:0000313" key="2">
    <source>
        <dbReference type="Proteomes" id="UP000887540"/>
    </source>
</evidence>
<name>A0A914EE52_9BILA</name>
<dbReference type="PANTHER" id="PTHR46432">
    <property type="entry name" value="F-BOX ONLY PROTEIN 42"/>
    <property type="match status" value="1"/>
</dbReference>
<feature type="region of interest" description="Disordered" evidence="1">
    <location>
        <begin position="514"/>
        <end position="536"/>
    </location>
</feature>
<feature type="compositionally biased region" description="Low complexity" evidence="1">
    <location>
        <begin position="343"/>
        <end position="354"/>
    </location>
</feature>
<evidence type="ECO:0000313" key="3">
    <source>
        <dbReference type="WBParaSite" id="ACRNAN_scaffold76.g19556.t1"/>
    </source>
</evidence>
<dbReference type="SUPFAM" id="SSF117281">
    <property type="entry name" value="Kelch motif"/>
    <property type="match status" value="1"/>
</dbReference>
<dbReference type="Proteomes" id="UP000887540">
    <property type="component" value="Unplaced"/>
</dbReference>
<organism evidence="2 3">
    <name type="scientific">Acrobeloides nanus</name>
    <dbReference type="NCBI Taxonomy" id="290746"/>
    <lineage>
        <taxon>Eukaryota</taxon>
        <taxon>Metazoa</taxon>
        <taxon>Ecdysozoa</taxon>
        <taxon>Nematoda</taxon>
        <taxon>Chromadorea</taxon>
        <taxon>Rhabditida</taxon>
        <taxon>Tylenchina</taxon>
        <taxon>Cephalobomorpha</taxon>
        <taxon>Cephaloboidea</taxon>
        <taxon>Cephalobidae</taxon>
        <taxon>Acrobeloides</taxon>
    </lineage>
</organism>
<dbReference type="Gene3D" id="2.120.10.80">
    <property type="entry name" value="Kelch-type beta propeller"/>
    <property type="match status" value="1"/>
</dbReference>
<dbReference type="InterPro" id="IPR015915">
    <property type="entry name" value="Kelch-typ_b-propeller"/>
</dbReference>
<feature type="compositionally biased region" description="Low complexity" evidence="1">
    <location>
        <begin position="416"/>
        <end position="431"/>
    </location>
</feature>
<feature type="region of interest" description="Disordered" evidence="1">
    <location>
        <begin position="392"/>
        <end position="441"/>
    </location>
</feature>
<proteinExistence type="predicted"/>
<dbReference type="WBParaSite" id="ACRNAN_scaffold76.g19556.t1">
    <property type="protein sequence ID" value="ACRNAN_scaffold76.g19556.t1"/>
    <property type="gene ID" value="ACRNAN_scaffold76.g19556"/>
</dbReference>
<evidence type="ECO:0000256" key="1">
    <source>
        <dbReference type="SAM" id="MobiDB-lite"/>
    </source>
</evidence>